<proteinExistence type="predicted"/>
<dbReference type="AlphaFoldDB" id="A0AAD5N9W8"/>
<comment type="caution">
    <text evidence="1">The sequence shown here is derived from an EMBL/GenBank/DDBJ whole genome shotgun (WGS) entry which is preliminary data.</text>
</comment>
<dbReference type="Proteomes" id="UP001196413">
    <property type="component" value="Unassembled WGS sequence"/>
</dbReference>
<sequence>MSIMLLDAAQAVVSSCSLMERSRHHSDFATWTHEWNIAGFFRYTLNKGKCRHFSRGEKPSAPKFFSQRHSTLSLLRLSAKGARSGV</sequence>
<evidence type="ECO:0000313" key="2">
    <source>
        <dbReference type="Proteomes" id="UP001196413"/>
    </source>
</evidence>
<reference evidence="1" key="1">
    <citation type="submission" date="2021-06" db="EMBL/GenBank/DDBJ databases">
        <title>Parelaphostrongylus tenuis whole genome reference sequence.</title>
        <authorList>
            <person name="Garwood T.J."/>
            <person name="Larsen P.A."/>
            <person name="Fountain-Jones N.M."/>
            <person name="Garbe J.R."/>
            <person name="Macchietto M.G."/>
            <person name="Kania S.A."/>
            <person name="Gerhold R.W."/>
            <person name="Richards J.E."/>
            <person name="Wolf T.M."/>
        </authorList>
    </citation>
    <scope>NUCLEOTIDE SEQUENCE</scope>
    <source>
        <strain evidence="1">MNPRO001-30</strain>
        <tissue evidence="1">Meninges</tissue>
    </source>
</reference>
<organism evidence="1 2">
    <name type="scientific">Parelaphostrongylus tenuis</name>
    <name type="common">Meningeal worm</name>
    <dbReference type="NCBI Taxonomy" id="148309"/>
    <lineage>
        <taxon>Eukaryota</taxon>
        <taxon>Metazoa</taxon>
        <taxon>Ecdysozoa</taxon>
        <taxon>Nematoda</taxon>
        <taxon>Chromadorea</taxon>
        <taxon>Rhabditida</taxon>
        <taxon>Rhabditina</taxon>
        <taxon>Rhabditomorpha</taxon>
        <taxon>Strongyloidea</taxon>
        <taxon>Metastrongylidae</taxon>
        <taxon>Parelaphostrongylus</taxon>
    </lineage>
</organism>
<protein>
    <submittedName>
        <fullName evidence="1">Uncharacterized protein</fullName>
    </submittedName>
</protein>
<name>A0AAD5N9W8_PARTN</name>
<dbReference type="EMBL" id="JAHQIW010004907">
    <property type="protein sequence ID" value="KAJ1364261.1"/>
    <property type="molecule type" value="Genomic_DNA"/>
</dbReference>
<evidence type="ECO:0000313" key="1">
    <source>
        <dbReference type="EMBL" id="KAJ1364261.1"/>
    </source>
</evidence>
<gene>
    <name evidence="1" type="ORF">KIN20_024312</name>
</gene>
<keyword evidence="2" id="KW-1185">Reference proteome</keyword>
<accession>A0AAD5N9W8</accession>